<dbReference type="GO" id="GO:0004152">
    <property type="term" value="F:dihydroorotate dehydrogenase activity"/>
    <property type="evidence" value="ECO:0007669"/>
    <property type="project" value="UniProtKB-UniRule"/>
</dbReference>
<evidence type="ECO:0000256" key="1">
    <source>
        <dbReference type="ARBA" id="ARBA00004496"/>
    </source>
</evidence>
<dbReference type="Proteomes" id="UP000736328">
    <property type="component" value="Unassembled WGS sequence"/>
</dbReference>
<dbReference type="EMBL" id="JACQXR010000140">
    <property type="protein sequence ID" value="MBI4727624.1"/>
    <property type="molecule type" value="Genomic_DNA"/>
</dbReference>
<dbReference type="GO" id="GO:0005737">
    <property type="term" value="C:cytoplasm"/>
    <property type="evidence" value="ECO:0007669"/>
    <property type="project" value="UniProtKB-SubCell"/>
</dbReference>
<keyword evidence="7 9" id="KW-0665">Pyrimidine biosynthesis</keyword>
<dbReference type="Pfam" id="PF01180">
    <property type="entry name" value="DHO_dh"/>
    <property type="match status" value="1"/>
</dbReference>
<feature type="domain" description="Dihydroorotate dehydrogenase catalytic" evidence="10">
    <location>
        <begin position="12"/>
        <end position="292"/>
    </location>
</feature>
<feature type="binding site" evidence="9">
    <location>
        <begin position="53"/>
        <end position="54"/>
    </location>
    <ligand>
        <name>FMN</name>
        <dbReference type="ChEBI" id="CHEBI:58210"/>
    </ligand>
</feature>
<evidence type="ECO:0000256" key="3">
    <source>
        <dbReference type="ARBA" id="ARBA00008008"/>
    </source>
</evidence>
<dbReference type="InterPro" id="IPR013785">
    <property type="entry name" value="Aldolase_TIM"/>
</dbReference>
<feature type="binding site" evidence="9">
    <location>
        <begin position="273"/>
        <end position="274"/>
    </location>
    <ligand>
        <name>FMN</name>
        <dbReference type="ChEBI" id="CHEBI:58210"/>
    </ligand>
</feature>
<feature type="binding site" evidence="9">
    <location>
        <position position="29"/>
    </location>
    <ligand>
        <name>FMN</name>
        <dbReference type="ChEBI" id="CHEBI:58210"/>
    </ligand>
</feature>
<dbReference type="InterPro" id="IPR005720">
    <property type="entry name" value="Dihydroorotate_DH_cat"/>
</dbReference>
<evidence type="ECO:0000256" key="9">
    <source>
        <dbReference type="HAMAP-Rule" id="MF_00224"/>
    </source>
</evidence>
<keyword evidence="5 9" id="KW-0285">Flavoprotein</keyword>
<dbReference type="PROSITE" id="PS00911">
    <property type="entry name" value="DHODEHASE_1"/>
    <property type="match status" value="1"/>
</dbReference>
<name>A0A933MKE3_UNCT6</name>
<dbReference type="PROSITE" id="PS00912">
    <property type="entry name" value="DHODEHASE_2"/>
    <property type="match status" value="1"/>
</dbReference>
<comment type="catalytic activity">
    <reaction evidence="9">
        <text>(S)-dihydroorotate + A = orotate + AH2</text>
        <dbReference type="Rhea" id="RHEA:18073"/>
        <dbReference type="ChEBI" id="CHEBI:13193"/>
        <dbReference type="ChEBI" id="CHEBI:17499"/>
        <dbReference type="ChEBI" id="CHEBI:30839"/>
        <dbReference type="ChEBI" id="CHEBI:30864"/>
    </reaction>
</comment>
<sequence>MRNIRTKNNVDLSVEIAGIKMKNPVLAASGAFGYGTEYLPLVSPALFGAVITKTVTLLPRAGNVPPRIYETPMGMLNSIGLANVGVHRFLEEKLPELLSHHPLVIVNIAGNTMEEYAELAGMLNGQPGISAIELNISCPNVKQGGMAFGADPIQAVKLTTLVKKATSKPLIVKLSPNVSDIAAIARAVEQAGADALSLINTLYGMAIDIERQKPVLGNVTGGLSGPAIKPVALYNVFKTSRAVNIPVIGLGGIMTAGDAVEFMLAGAAAVQIGTAGFINPNTVKEIVNGLKDYCLKKKYPEVSQITGKLAV</sequence>
<dbReference type="Gene3D" id="3.20.20.70">
    <property type="entry name" value="Aldolase class I"/>
    <property type="match status" value="1"/>
</dbReference>
<evidence type="ECO:0000313" key="12">
    <source>
        <dbReference type="Proteomes" id="UP000736328"/>
    </source>
</evidence>
<keyword evidence="8 9" id="KW-0560">Oxidoreductase</keyword>
<keyword evidence="4 9" id="KW-0963">Cytoplasm</keyword>
<dbReference type="NCBIfam" id="TIGR01037">
    <property type="entry name" value="pyrD_sub1_fam"/>
    <property type="match status" value="1"/>
</dbReference>
<proteinExistence type="inferred from homology"/>
<dbReference type="FunFam" id="3.20.20.70:FF:000027">
    <property type="entry name" value="Dihydropyrimidine dehydrogenase [NADP(+)]"/>
    <property type="match status" value="1"/>
</dbReference>
<comment type="similarity">
    <text evidence="3 9">Belongs to the dihydroorotate dehydrogenase family. Type 1 subfamily.</text>
</comment>
<gene>
    <name evidence="9" type="primary">pyrD</name>
    <name evidence="11" type="ORF">HY768_10485</name>
</gene>
<dbReference type="PANTHER" id="PTHR48109">
    <property type="entry name" value="DIHYDROOROTATE DEHYDROGENASE (QUINONE), MITOCHONDRIAL-RELATED"/>
    <property type="match status" value="1"/>
</dbReference>
<dbReference type="InterPro" id="IPR050074">
    <property type="entry name" value="DHO_dehydrogenase"/>
</dbReference>
<evidence type="ECO:0000259" key="10">
    <source>
        <dbReference type="Pfam" id="PF01180"/>
    </source>
</evidence>
<feature type="binding site" evidence="9">
    <location>
        <position position="173"/>
    </location>
    <ligand>
        <name>FMN</name>
        <dbReference type="ChEBI" id="CHEBI:58210"/>
    </ligand>
</feature>
<feature type="binding site" evidence="9">
    <location>
        <position position="225"/>
    </location>
    <ligand>
        <name>FMN</name>
        <dbReference type="ChEBI" id="CHEBI:58210"/>
    </ligand>
</feature>
<dbReference type="InterPro" id="IPR033888">
    <property type="entry name" value="DHOD_1B"/>
</dbReference>
<accession>A0A933MKE3</accession>
<evidence type="ECO:0000313" key="11">
    <source>
        <dbReference type="EMBL" id="MBI4727624.1"/>
    </source>
</evidence>
<evidence type="ECO:0000256" key="6">
    <source>
        <dbReference type="ARBA" id="ARBA00022643"/>
    </source>
</evidence>
<dbReference type="HAMAP" id="MF_00224">
    <property type="entry name" value="DHO_dh_type1"/>
    <property type="match status" value="1"/>
</dbReference>
<comment type="subcellular location">
    <subcellularLocation>
        <location evidence="1 9">Cytoplasm</location>
    </subcellularLocation>
</comment>
<dbReference type="InterPro" id="IPR012135">
    <property type="entry name" value="Dihydroorotate_DH_1_2"/>
</dbReference>
<feature type="active site" description="Nucleophile" evidence="9">
    <location>
        <position position="138"/>
    </location>
</feature>
<reference evidence="11" key="1">
    <citation type="submission" date="2020-07" db="EMBL/GenBank/DDBJ databases">
        <title>Huge and variable diversity of episymbiotic CPR bacteria and DPANN archaea in groundwater ecosystems.</title>
        <authorList>
            <person name="He C.Y."/>
            <person name="Keren R."/>
            <person name="Whittaker M."/>
            <person name="Farag I.F."/>
            <person name="Doudna J."/>
            <person name="Cate J.H.D."/>
            <person name="Banfield J.F."/>
        </authorList>
    </citation>
    <scope>NUCLEOTIDE SEQUENCE</scope>
    <source>
        <strain evidence="11">NC_groundwater_1520_Pr4_B-0.1um_53_5</strain>
    </source>
</reference>
<dbReference type="EC" id="1.3.-.-" evidence="9"/>
<comment type="function">
    <text evidence="9">Catalyzes the conversion of dihydroorotate to orotate.</text>
</comment>
<feature type="binding site" evidence="9">
    <location>
        <begin position="251"/>
        <end position="252"/>
    </location>
    <ligand>
        <name>FMN</name>
        <dbReference type="ChEBI" id="CHEBI:58210"/>
    </ligand>
</feature>
<dbReference type="NCBIfam" id="NF005574">
    <property type="entry name" value="PRK07259.1"/>
    <property type="match status" value="1"/>
</dbReference>
<feature type="binding site" evidence="9">
    <location>
        <position position="107"/>
    </location>
    <ligand>
        <name>FMN</name>
        <dbReference type="ChEBI" id="CHEBI:58210"/>
    </ligand>
</feature>
<dbReference type="InterPro" id="IPR001295">
    <property type="entry name" value="Dihydroorotate_DH_CS"/>
</dbReference>
<feature type="binding site" evidence="9">
    <location>
        <begin position="200"/>
        <end position="201"/>
    </location>
    <ligand>
        <name>substrate</name>
    </ligand>
</feature>
<dbReference type="SUPFAM" id="SSF51395">
    <property type="entry name" value="FMN-linked oxidoreductases"/>
    <property type="match status" value="1"/>
</dbReference>
<protein>
    <recommendedName>
        <fullName evidence="9">Dihydroorotate dehydrogenase</fullName>
        <shortName evidence="9">DHOD</shortName>
        <shortName evidence="9">DHODase</shortName>
        <shortName evidence="9">DHOdehase</shortName>
        <ecNumber evidence="9">1.3.-.-</ecNumber>
    </recommendedName>
</protein>
<evidence type="ECO:0000256" key="8">
    <source>
        <dbReference type="ARBA" id="ARBA00023002"/>
    </source>
</evidence>
<evidence type="ECO:0000256" key="4">
    <source>
        <dbReference type="ARBA" id="ARBA00022490"/>
    </source>
</evidence>
<comment type="pathway">
    <text evidence="2 9">Pyrimidine metabolism; UMP biosynthesis via de novo pathway.</text>
</comment>
<feature type="binding site" evidence="9">
    <location>
        <position position="199"/>
    </location>
    <ligand>
        <name>FMN</name>
        <dbReference type="ChEBI" id="CHEBI:58210"/>
    </ligand>
</feature>
<dbReference type="PANTHER" id="PTHR48109:SF1">
    <property type="entry name" value="DIHYDROOROTATE DEHYDROGENASE (FUMARATE)"/>
    <property type="match status" value="1"/>
</dbReference>
<feature type="binding site" evidence="9">
    <location>
        <position position="135"/>
    </location>
    <ligand>
        <name>FMN</name>
        <dbReference type="ChEBI" id="CHEBI:58210"/>
    </ligand>
</feature>
<feature type="binding site" evidence="9">
    <location>
        <position position="53"/>
    </location>
    <ligand>
        <name>substrate</name>
    </ligand>
</feature>
<evidence type="ECO:0000256" key="2">
    <source>
        <dbReference type="ARBA" id="ARBA00004725"/>
    </source>
</evidence>
<dbReference type="GO" id="GO:0044205">
    <property type="term" value="P:'de novo' UMP biosynthetic process"/>
    <property type="evidence" value="ECO:0007669"/>
    <property type="project" value="UniProtKB-UniRule"/>
</dbReference>
<feature type="binding site" evidence="9">
    <location>
        <begin position="77"/>
        <end position="81"/>
    </location>
    <ligand>
        <name>substrate</name>
    </ligand>
</feature>
<feature type="binding site" evidence="9">
    <location>
        <position position="135"/>
    </location>
    <ligand>
        <name>substrate</name>
    </ligand>
</feature>
<comment type="cofactor">
    <cofactor evidence="9">
        <name>FMN</name>
        <dbReference type="ChEBI" id="CHEBI:58210"/>
    </cofactor>
    <text evidence="9">Binds 1 FMN per subunit.</text>
</comment>
<evidence type="ECO:0000256" key="5">
    <source>
        <dbReference type="ARBA" id="ARBA00022630"/>
    </source>
</evidence>
<comment type="caution">
    <text evidence="11">The sequence shown here is derived from an EMBL/GenBank/DDBJ whole genome shotgun (WGS) entry which is preliminary data.</text>
</comment>
<organism evidence="11 12">
    <name type="scientific">candidate division TA06 bacterium</name>
    <dbReference type="NCBI Taxonomy" id="2250710"/>
    <lineage>
        <taxon>Bacteria</taxon>
        <taxon>Bacteria division TA06</taxon>
    </lineage>
</organism>
<keyword evidence="6 9" id="KW-0288">FMN</keyword>
<dbReference type="CDD" id="cd04740">
    <property type="entry name" value="DHOD_1B_like"/>
    <property type="match status" value="1"/>
</dbReference>
<dbReference type="InterPro" id="IPR049622">
    <property type="entry name" value="Dihydroorotate_DH_I"/>
</dbReference>
<dbReference type="PIRSF" id="PIRSF000164">
    <property type="entry name" value="DHO_oxidase"/>
    <property type="match status" value="1"/>
</dbReference>
<dbReference type="GO" id="GO:0006207">
    <property type="term" value="P:'de novo' pyrimidine nucleobase biosynthetic process"/>
    <property type="evidence" value="ECO:0007669"/>
    <property type="project" value="InterPro"/>
</dbReference>
<dbReference type="InterPro" id="IPR024920">
    <property type="entry name" value="Dihydroorotate_DH_1"/>
</dbReference>
<evidence type="ECO:0000256" key="7">
    <source>
        <dbReference type="ARBA" id="ARBA00022975"/>
    </source>
</evidence>
<dbReference type="AlphaFoldDB" id="A0A933MKE3"/>